<evidence type="ECO:0000313" key="3">
    <source>
        <dbReference type="Proteomes" id="UP000605846"/>
    </source>
</evidence>
<dbReference type="EMBL" id="JABAYA010000072">
    <property type="protein sequence ID" value="KAF7726751.1"/>
    <property type="molecule type" value="Genomic_DNA"/>
</dbReference>
<dbReference type="PANTHER" id="PTHR21325:SF31">
    <property type="entry name" value="GH22081P-RELATED"/>
    <property type="match status" value="1"/>
</dbReference>
<organism evidence="2 3">
    <name type="scientific">Apophysomyces ossiformis</name>
    <dbReference type="NCBI Taxonomy" id="679940"/>
    <lineage>
        <taxon>Eukaryota</taxon>
        <taxon>Fungi</taxon>
        <taxon>Fungi incertae sedis</taxon>
        <taxon>Mucoromycota</taxon>
        <taxon>Mucoromycotina</taxon>
        <taxon>Mucoromycetes</taxon>
        <taxon>Mucorales</taxon>
        <taxon>Mucorineae</taxon>
        <taxon>Mucoraceae</taxon>
        <taxon>Apophysomyces</taxon>
    </lineage>
</organism>
<evidence type="ECO:0000313" key="2">
    <source>
        <dbReference type="EMBL" id="KAF7726751.1"/>
    </source>
</evidence>
<dbReference type="PANTHER" id="PTHR21325">
    <property type="entry name" value="PHOSPHOLIPASE B, PLB1"/>
    <property type="match status" value="1"/>
</dbReference>
<feature type="chain" id="PRO_5034226056" evidence="1">
    <location>
        <begin position="23"/>
        <end position="374"/>
    </location>
</feature>
<feature type="signal peptide" evidence="1">
    <location>
        <begin position="1"/>
        <end position="22"/>
    </location>
</feature>
<dbReference type="InterPro" id="IPR036514">
    <property type="entry name" value="SGNH_hydro_sf"/>
</dbReference>
<gene>
    <name evidence="2" type="ORF">EC973_008439</name>
</gene>
<dbReference type="InterPro" id="IPR001087">
    <property type="entry name" value="GDSL"/>
</dbReference>
<dbReference type="Gene3D" id="3.40.50.1110">
    <property type="entry name" value="SGNH hydrolase"/>
    <property type="match status" value="1"/>
</dbReference>
<proteinExistence type="predicted"/>
<dbReference type="GO" id="GO:0006644">
    <property type="term" value="P:phospholipid metabolic process"/>
    <property type="evidence" value="ECO:0007669"/>
    <property type="project" value="TreeGrafter"/>
</dbReference>
<dbReference type="InterPro" id="IPR038885">
    <property type="entry name" value="PLB1"/>
</dbReference>
<dbReference type="GO" id="GO:0004620">
    <property type="term" value="F:phospholipase activity"/>
    <property type="evidence" value="ECO:0007669"/>
    <property type="project" value="InterPro"/>
</dbReference>
<keyword evidence="1" id="KW-0732">Signal</keyword>
<dbReference type="Pfam" id="PF00657">
    <property type="entry name" value="Lipase_GDSL"/>
    <property type="match status" value="1"/>
</dbReference>
<dbReference type="SUPFAM" id="SSF52266">
    <property type="entry name" value="SGNH hydrolase"/>
    <property type="match status" value="1"/>
</dbReference>
<sequence length="374" mass="41080">MVPNPLVLLGFMSTVLAGLASASSASSISECPSLSPRASPATDARDLRPDDIKIVAGLGDSIMAAFAADGIQGSSILNLSSLYEIRGVSYAMGGGDGAITLPNFIKRYNPNLGGASVGDHLVEFCYGGFCPPFQYRPSMDKLNSAQSGAMAMDLEHELDYLLPALKNFPGIKYQTDWKMINIQIGSNDQCGSCIDALLDILTPEKYGQHLDKALERIHQNVPRVLINLIGVFNVSGVYTVTTGSDYCEPFKPSNFIFNKVECPCALDKKYHATMDKVAAGYDQQVRRLYQKYKALSNENFAVMYTPAPINVTSFPLEGFSNIDCFHPSTKGHQWISKNLWQTLFVPQTEKPTILNWDPSVQVYCPKDSDRFQVN</sequence>
<comment type="caution">
    <text evidence="2">The sequence shown here is derived from an EMBL/GenBank/DDBJ whole genome shotgun (WGS) entry which is preliminary data.</text>
</comment>
<dbReference type="OrthoDB" id="10265800at2759"/>
<name>A0A8H7BWX1_9FUNG</name>
<protein>
    <submittedName>
        <fullName evidence="2">Uncharacterized protein</fullName>
    </submittedName>
</protein>
<dbReference type="Proteomes" id="UP000605846">
    <property type="component" value="Unassembled WGS sequence"/>
</dbReference>
<accession>A0A8H7BWX1</accession>
<keyword evidence="3" id="KW-1185">Reference proteome</keyword>
<dbReference type="AlphaFoldDB" id="A0A8H7BWX1"/>
<evidence type="ECO:0000256" key="1">
    <source>
        <dbReference type="SAM" id="SignalP"/>
    </source>
</evidence>
<reference evidence="2" key="1">
    <citation type="submission" date="2020-01" db="EMBL/GenBank/DDBJ databases">
        <title>Genome Sequencing of Three Apophysomyces-Like Fungal Strains Confirms a Novel Fungal Genus in the Mucoromycota with divergent Burkholderia-like Endosymbiotic Bacteria.</title>
        <authorList>
            <person name="Stajich J.E."/>
            <person name="Macias A.M."/>
            <person name="Carter-House D."/>
            <person name="Lovett B."/>
            <person name="Kasson L.R."/>
            <person name="Berry K."/>
            <person name="Grigoriev I."/>
            <person name="Chang Y."/>
            <person name="Spatafora J."/>
            <person name="Kasson M.T."/>
        </authorList>
    </citation>
    <scope>NUCLEOTIDE SEQUENCE</scope>
    <source>
        <strain evidence="2">NRRL A-21654</strain>
    </source>
</reference>